<evidence type="ECO:0000313" key="2">
    <source>
        <dbReference type="EMBL" id="PWZ16953.1"/>
    </source>
</evidence>
<comment type="caution">
    <text evidence="2">The sequence shown here is derived from an EMBL/GenBank/DDBJ whole genome shotgun (WGS) entry which is preliminary data.</text>
</comment>
<accession>A0A3L6E9A4</accession>
<dbReference type="EMBL" id="NCVQ01000007">
    <property type="protein sequence ID" value="PWZ16953.1"/>
    <property type="molecule type" value="Genomic_DNA"/>
</dbReference>
<organism evidence="2">
    <name type="scientific">Zea mays</name>
    <name type="common">Maize</name>
    <dbReference type="NCBI Taxonomy" id="4577"/>
    <lineage>
        <taxon>Eukaryota</taxon>
        <taxon>Viridiplantae</taxon>
        <taxon>Streptophyta</taxon>
        <taxon>Embryophyta</taxon>
        <taxon>Tracheophyta</taxon>
        <taxon>Spermatophyta</taxon>
        <taxon>Magnoliopsida</taxon>
        <taxon>Liliopsida</taxon>
        <taxon>Poales</taxon>
        <taxon>Poaceae</taxon>
        <taxon>PACMAD clade</taxon>
        <taxon>Panicoideae</taxon>
        <taxon>Andropogonodae</taxon>
        <taxon>Andropogoneae</taxon>
        <taxon>Tripsacinae</taxon>
        <taxon>Zea</taxon>
    </lineage>
</organism>
<dbReference type="AlphaFoldDB" id="A0A3L6E9A4"/>
<protein>
    <recommendedName>
        <fullName evidence="1">KIB1-4 beta-propeller domain-containing protein</fullName>
    </recommendedName>
</protein>
<dbReference type="Gene3D" id="1.20.1280.50">
    <property type="match status" value="1"/>
</dbReference>
<proteinExistence type="predicted"/>
<dbReference type="CDD" id="cd09917">
    <property type="entry name" value="F-box_SF"/>
    <property type="match status" value="1"/>
</dbReference>
<dbReference type="Pfam" id="PF03478">
    <property type="entry name" value="Beta-prop_KIB1-4"/>
    <property type="match status" value="1"/>
</dbReference>
<dbReference type="InterPro" id="IPR005174">
    <property type="entry name" value="KIB1-4_b-propeller"/>
</dbReference>
<name>A0A3L6E9A4_MAIZE</name>
<sequence>MSWADLPLDVLVDGVIARLPIPGDRARLAAVCRAWRAAAREVVSHIQLPWIVLPYGTVCTAGRGAACSSFRIPGFPDEATCLGAAHDGWLALDRTDDVVGRTSWFRTTWPVVVGDTWKHVMLGKSDVNHKHAYALHNPFSDVTVPLPELDAVIGRVAETFRVRKVLMRSPAPDDLVAVMTNSWNCNVILCRAGKGTFVLPYYRIVDVAFLGEDTLYGITTGEELLAFHLGEDDDGRPNVARIELVIKNTLANYYYDEFGWLWPAEVANDTSSNNDEDMDMDMDDDDYMEEDDPAVVDDGDDDQADSFNGDEMVSDSEVFDGYGDGEDLQVKDELYLGRYLVRSLSGELLLVRHQWQSCPRSPSYTRKVEFFKADFSAGKWAAAGGLAKGEAIFLSPSHSKCVRASGGVREGFVYYTKQMDDVFDTRSGTVRAAITAGWPELCALEKSGWFFPPELVV</sequence>
<dbReference type="Proteomes" id="UP000251960">
    <property type="component" value="Chromosome 6"/>
</dbReference>
<feature type="domain" description="KIB1-4 beta-propeller" evidence="1">
    <location>
        <begin position="77"/>
        <end position="421"/>
    </location>
</feature>
<gene>
    <name evidence="2" type="ORF">Zm00014a_007830</name>
</gene>
<dbReference type="ExpressionAtlas" id="A0A3L6E9A4">
    <property type="expression patterns" value="baseline and differential"/>
</dbReference>
<dbReference type="PANTHER" id="PTHR33110">
    <property type="entry name" value="F-BOX/KELCH-REPEAT PROTEIN-RELATED"/>
    <property type="match status" value="1"/>
</dbReference>
<reference evidence="2" key="1">
    <citation type="journal article" date="2018" name="Nat. Genet.">
        <title>Extensive intraspecific gene order and gene structural variations between Mo17 and other maize genomes.</title>
        <authorList>
            <person name="Sun S."/>
            <person name="Zhou Y."/>
            <person name="Chen J."/>
            <person name="Shi J."/>
            <person name="Zhao H."/>
            <person name="Zhao H."/>
            <person name="Song W."/>
            <person name="Zhang M."/>
            <person name="Cui Y."/>
            <person name="Dong X."/>
            <person name="Liu H."/>
            <person name="Ma X."/>
            <person name="Jiao Y."/>
            <person name="Wang B."/>
            <person name="Wei X."/>
            <person name="Stein J.C."/>
            <person name="Glaubitz J.C."/>
            <person name="Lu F."/>
            <person name="Yu G."/>
            <person name="Liang C."/>
            <person name="Fengler K."/>
            <person name="Li B."/>
            <person name="Rafalski A."/>
            <person name="Schnable P.S."/>
            <person name="Ware D.H."/>
            <person name="Buckler E.S."/>
            <person name="Lai J."/>
        </authorList>
    </citation>
    <scope>NUCLEOTIDE SEQUENCE [LARGE SCALE GENOMIC DNA]</scope>
    <source>
        <tissue evidence="2">Seedling</tissue>
    </source>
</reference>
<dbReference type="PANTHER" id="PTHR33110:SF128">
    <property type="entry name" value="RETROVIRUS-RELATED POL POLYPROTEIN FROM TRANSPOSON TNT 1-94"/>
    <property type="match status" value="1"/>
</dbReference>
<evidence type="ECO:0000259" key="1">
    <source>
        <dbReference type="Pfam" id="PF03478"/>
    </source>
</evidence>